<gene>
    <name evidence="1" type="ORF">SAV31267_027700</name>
</gene>
<sequence>MGGLPYGLAELFDATQGEGPADQAPDAGVVRRVHVEQVRVQGGRERESAVIPGQRVLLVEREQRVRESFTYVVVPRDQPGGLAVGAGDAVYGAVSRSRS</sequence>
<proteinExistence type="predicted"/>
<dbReference type="Proteomes" id="UP000299211">
    <property type="component" value="Unassembled WGS sequence"/>
</dbReference>
<comment type="caution">
    <text evidence="1">The sequence shown here is derived from an EMBL/GenBank/DDBJ whole genome shotgun (WGS) entry which is preliminary data.</text>
</comment>
<protein>
    <submittedName>
        <fullName evidence="1">Uncharacterized protein</fullName>
    </submittedName>
</protein>
<dbReference type="EMBL" id="BJHY01000001">
    <property type="protein sequence ID" value="GDY73285.1"/>
    <property type="molecule type" value="Genomic_DNA"/>
</dbReference>
<evidence type="ECO:0000313" key="2">
    <source>
        <dbReference type="Proteomes" id="UP000299211"/>
    </source>
</evidence>
<dbReference type="AlphaFoldDB" id="A0A4D4MP01"/>
<name>A0A4D4MP01_STRAX</name>
<reference evidence="1 2" key="1">
    <citation type="submission" date="2019-04" db="EMBL/GenBank/DDBJ databases">
        <title>Draft genome sequences of Streptomyces avermitilis ATCC 31267.</title>
        <authorList>
            <person name="Komaki H."/>
            <person name="Tamura T."/>
            <person name="Hosoyama A."/>
        </authorList>
    </citation>
    <scope>NUCLEOTIDE SEQUENCE [LARGE SCALE GENOMIC DNA]</scope>
    <source>
        <strain evidence="1 2">ATCC 31267</strain>
    </source>
</reference>
<evidence type="ECO:0000313" key="1">
    <source>
        <dbReference type="EMBL" id="GDY73285.1"/>
    </source>
</evidence>
<organism evidence="1 2">
    <name type="scientific">Streptomyces avermitilis</name>
    <dbReference type="NCBI Taxonomy" id="33903"/>
    <lineage>
        <taxon>Bacteria</taxon>
        <taxon>Bacillati</taxon>
        <taxon>Actinomycetota</taxon>
        <taxon>Actinomycetes</taxon>
        <taxon>Kitasatosporales</taxon>
        <taxon>Streptomycetaceae</taxon>
        <taxon>Streptomyces</taxon>
    </lineage>
</organism>
<accession>A0A4D4MP01</accession>